<gene>
    <name evidence="3" type="ORF">EDD27_1115</name>
</gene>
<keyword evidence="2" id="KW-0812">Transmembrane</keyword>
<dbReference type="Pfam" id="PF06240">
    <property type="entry name" value="COXG"/>
    <property type="match status" value="1"/>
</dbReference>
<dbReference type="PANTHER" id="PTHR38588">
    <property type="entry name" value="BLL0334 PROTEIN"/>
    <property type="match status" value="1"/>
</dbReference>
<feature type="compositionally biased region" description="Low complexity" evidence="1">
    <location>
        <begin position="175"/>
        <end position="186"/>
    </location>
</feature>
<dbReference type="RefSeq" id="WP_127931370.1">
    <property type="nucleotide sequence ID" value="NZ_SAUN01000001.1"/>
</dbReference>
<keyword evidence="2" id="KW-0472">Membrane</keyword>
<dbReference type="Gene3D" id="3.30.530.20">
    <property type="match status" value="1"/>
</dbReference>
<reference evidence="3 4" key="1">
    <citation type="submission" date="2019-01" db="EMBL/GenBank/DDBJ databases">
        <title>Sequencing the genomes of 1000 actinobacteria strains.</title>
        <authorList>
            <person name="Klenk H.-P."/>
        </authorList>
    </citation>
    <scope>NUCLEOTIDE SEQUENCE [LARGE SCALE GENOMIC DNA]</scope>
    <source>
        <strain evidence="3 4">DSM 43925</strain>
    </source>
</reference>
<protein>
    <recommendedName>
        <fullName evidence="5">Carbon monoxide dehydrogenase subunit G</fullName>
    </recommendedName>
</protein>
<dbReference type="InterPro" id="IPR023393">
    <property type="entry name" value="START-like_dom_sf"/>
</dbReference>
<keyword evidence="2" id="KW-1133">Transmembrane helix</keyword>
<keyword evidence="4" id="KW-1185">Reference proteome</keyword>
<feature type="region of interest" description="Disordered" evidence="1">
    <location>
        <begin position="149"/>
        <end position="193"/>
    </location>
</feature>
<dbReference type="PANTHER" id="PTHR38588:SF1">
    <property type="entry name" value="BLL0334 PROTEIN"/>
    <property type="match status" value="1"/>
</dbReference>
<dbReference type="AlphaFoldDB" id="A0A438LZK3"/>
<sequence length="237" mass="24904">MRLRHTFTLAEEPARVFDLLLDVERIAACMPGSRLLGRTGDAYEGEVKVKVGPLGVAYQGKVRFLEADEASRRVVLRASGAERNGNGNADAHVVAELAPDPAGTKVSLDTDLMIRGRVAQFGRGVIADVSQRLIDEFATNLATLLTQPGPVPASADAGTPAHPATGHPERPAGPAVAYARRSADPAAAPPAEPEAPALDGLRLIALPLLRRAAPALVAFTAGVVVGVVTTRLRRRRP</sequence>
<dbReference type="OrthoDB" id="9808623at2"/>
<proteinExistence type="predicted"/>
<dbReference type="SUPFAM" id="SSF55961">
    <property type="entry name" value="Bet v1-like"/>
    <property type="match status" value="1"/>
</dbReference>
<evidence type="ECO:0000313" key="4">
    <source>
        <dbReference type="Proteomes" id="UP000284824"/>
    </source>
</evidence>
<organism evidence="3 4">
    <name type="scientific">Nonomuraea polychroma</name>
    <dbReference type="NCBI Taxonomy" id="46176"/>
    <lineage>
        <taxon>Bacteria</taxon>
        <taxon>Bacillati</taxon>
        <taxon>Actinomycetota</taxon>
        <taxon>Actinomycetes</taxon>
        <taxon>Streptosporangiales</taxon>
        <taxon>Streptosporangiaceae</taxon>
        <taxon>Nonomuraea</taxon>
    </lineage>
</organism>
<name>A0A438LZK3_9ACTN</name>
<dbReference type="CDD" id="cd07823">
    <property type="entry name" value="SRPBCC_5"/>
    <property type="match status" value="1"/>
</dbReference>
<evidence type="ECO:0000313" key="3">
    <source>
        <dbReference type="EMBL" id="RVX38787.1"/>
    </source>
</evidence>
<comment type="caution">
    <text evidence="3">The sequence shown here is derived from an EMBL/GenBank/DDBJ whole genome shotgun (WGS) entry which is preliminary data.</text>
</comment>
<evidence type="ECO:0008006" key="5">
    <source>
        <dbReference type="Google" id="ProtNLM"/>
    </source>
</evidence>
<evidence type="ECO:0000256" key="1">
    <source>
        <dbReference type="SAM" id="MobiDB-lite"/>
    </source>
</evidence>
<dbReference type="EMBL" id="SAUN01000001">
    <property type="protein sequence ID" value="RVX38787.1"/>
    <property type="molecule type" value="Genomic_DNA"/>
</dbReference>
<dbReference type="InterPro" id="IPR010419">
    <property type="entry name" value="CO_DH_gsu"/>
</dbReference>
<accession>A0A438LZK3</accession>
<feature type="transmembrane region" description="Helical" evidence="2">
    <location>
        <begin position="212"/>
        <end position="232"/>
    </location>
</feature>
<dbReference type="Proteomes" id="UP000284824">
    <property type="component" value="Unassembled WGS sequence"/>
</dbReference>
<evidence type="ECO:0000256" key="2">
    <source>
        <dbReference type="SAM" id="Phobius"/>
    </source>
</evidence>